<evidence type="ECO:0000313" key="1">
    <source>
        <dbReference type="EMBL" id="PKY50835.1"/>
    </source>
</evidence>
<gene>
    <name evidence="1" type="ORF">RhiirA4_406908</name>
</gene>
<dbReference type="Proteomes" id="UP000234323">
    <property type="component" value="Unassembled WGS sequence"/>
</dbReference>
<name>A0A2I1GW43_9GLOM</name>
<dbReference type="VEuPathDB" id="FungiDB:FUN_003259"/>
<sequence>MMRCENLKVIEFCLLVNIVEEFLDLLRSCKSLEKIIISIEGELSDNELFWKRFGGGIGTNNNENELWIEMFEWFFNSCDIPINILKFPTCHSINENYLKIIEKYAKR</sequence>
<proteinExistence type="predicted"/>
<organism evidence="1 2">
    <name type="scientific">Rhizophagus irregularis</name>
    <dbReference type="NCBI Taxonomy" id="588596"/>
    <lineage>
        <taxon>Eukaryota</taxon>
        <taxon>Fungi</taxon>
        <taxon>Fungi incertae sedis</taxon>
        <taxon>Mucoromycota</taxon>
        <taxon>Glomeromycotina</taxon>
        <taxon>Glomeromycetes</taxon>
        <taxon>Glomerales</taxon>
        <taxon>Glomeraceae</taxon>
        <taxon>Rhizophagus</taxon>
    </lineage>
</organism>
<keyword evidence="2" id="KW-1185">Reference proteome</keyword>
<dbReference type="VEuPathDB" id="FungiDB:RhiirFUN_023631"/>
<dbReference type="VEuPathDB" id="FungiDB:RhiirA1_411164"/>
<protein>
    <submittedName>
        <fullName evidence="1">Uncharacterized protein</fullName>
    </submittedName>
</protein>
<evidence type="ECO:0000313" key="2">
    <source>
        <dbReference type="Proteomes" id="UP000234323"/>
    </source>
</evidence>
<accession>A0A2I1GW43</accession>
<dbReference type="AlphaFoldDB" id="A0A2I1GW43"/>
<comment type="caution">
    <text evidence="1">The sequence shown here is derived from an EMBL/GenBank/DDBJ whole genome shotgun (WGS) entry which is preliminary data.</text>
</comment>
<reference evidence="1 2" key="1">
    <citation type="submission" date="2015-10" db="EMBL/GenBank/DDBJ databases">
        <title>Genome analyses suggest a sexual origin of heterokaryosis in a supposedly ancient asexual fungus.</title>
        <authorList>
            <person name="Ropars J."/>
            <person name="Sedzielewska K."/>
            <person name="Noel J."/>
            <person name="Charron P."/>
            <person name="Farinelli L."/>
            <person name="Marton T."/>
            <person name="Kruger M."/>
            <person name="Pelin A."/>
            <person name="Brachmann A."/>
            <person name="Corradi N."/>
        </authorList>
    </citation>
    <scope>NUCLEOTIDE SEQUENCE [LARGE SCALE GENOMIC DNA]</scope>
    <source>
        <strain evidence="1 2">A4</strain>
    </source>
</reference>
<feature type="non-terminal residue" evidence="1">
    <location>
        <position position="107"/>
    </location>
</feature>
<dbReference type="EMBL" id="LLXI01000927">
    <property type="protein sequence ID" value="PKY50835.1"/>
    <property type="molecule type" value="Genomic_DNA"/>
</dbReference>